<keyword evidence="10" id="KW-1185">Reference proteome</keyword>
<comment type="similarity">
    <text evidence="5">Belongs to the SAT4 family.</text>
</comment>
<keyword evidence="4 7" id="KW-0472">Membrane</keyword>
<evidence type="ECO:0000256" key="5">
    <source>
        <dbReference type="ARBA" id="ARBA00038359"/>
    </source>
</evidence>
<evidence type="ECO:0000259" key="8">
    <source>
        <dbReference type="Pfam" id="PF20684"/>
    </source>
</evidence>
<evidence type="ECO:0000256" key="2">
    <source>
        <dbReference type="ARBA" id="ARBA00022692"/>
    </source>
</evidence>
<evidence type="ECO:0000313" key="9">
    <source>
        <dbReference type="EMBL" id="KAK3217385.1"/>
    </source>
</evidence>
<dbReference type="InterPro" id="IPR049326">
    <property type="entry name" value="Rhodopsin_dom_fungi"/>
</dbReference>
<proteinExistence type="inferred from homology"/>
<evidence type="ECO:0000256" key="6">
    <source>
        <dbReference type="SAM" id="MobiDB-lite"/>
    </source>
</evidence>
<dbReference type="Pfam" id="PF20684">
    <property type="entry name" value="Fung_rhodopsin"/>
    <property type="match status" value="1"/>
</dbReference>
<dbReference type="PANTHER" id="PTHR33048">
    <property type="entry name" value="PTH11-LIKE INTEGRAL MEMBRANE PROTEIN (AFU_ORTHOLOGUE AFUA_5G11245)"/>
    <property type="match status" value="1"/>
</dbReference>
<feature type="domain" description="Rhodopsin" evidence="8">
    <location>
        <begin position="61"/>
        <end position="301"/>
    </location>
</feature>
<dbReference type="InterPro" id="IPR052337">
    <property type="entry name" value="SAT4-like"/>
</dbReference>
<accession>A0AAN6RL88</accession>
<feature type="compositionally biased region" description="Basic and acidic residues" evidence="6">
    <location>
        <begin position="332"/>
        <end position="341"/>
    </location>
</feature>
<name>A0AAN6RL88_9PLEO</name>
<dbReference type="GO" id="GO:0016020">
    <property type="term" value="C:membrane"/>
    <property type="evidence" value="ECO:0007669"/>
    <property type="project" value="UniProtKB-SubCell"/>
</dbReference>
<organism evidence="9 10">
    <name type="scientific">Pseudopithomyces chartarum</name>
    <dbReference type="NCBI Taxonomy" id="1892770"/>
    <lineage>
        <taxon>Eukaryota</taxon>
        <taxon>Fungi</taxon>
        <taxon>Dikarya</taxon>
        <taxon>Ascomycota</taxon>
        <taxon>Pezizomycotina</taxon>
        <taxon>Dothideomycetes</taxon>
        <taxon>Pleosporomycetidae</taxon>
        <taxon>Pleosporales</taxon>
        <taxon>Massarineae</taxon>
        <taxon>Didymosphaeriaceae</taxon>
        <taxon>Pseudopithomyces</taxon>
    </lineage>
</organism>
<evidence type="ECO:0000256" key="1">
    <source>
        <dbReference type="ARBA" id="ARBA00004141"/>
    </source>
</evidence>
<keyword evidence="2 7" id="KW-0812">Transmembrane</keyword>
<feature type="transmembrane region" description="Helical" evidence="7">
    <location>
        <begin position="206"/>
        <end position="227"/>
    </location>
</feature>
<feature type="transmembrane region" description="Helical" evidence="7">
    <location>
        <begin position="119"/>
        <end position="146"/>
    </location>
</feature>
<keyword evidence="3 7" id="KW-1133">Transmembrane helix</keyword>
<comment type="caution">
    <text evidence="9">The sequence shown here is derived from an EMBL/GenBank/DDBJ whole genome shotgun (WGS) entry which is preliminary data.</text>
</comment>
<dbReference type="Proteomes" id="UP001280581">
    <property type="component" value="Unassembled WGS sequence"/>
</dbReference>
<feature type="region of interest" description="Disordered" evidence="6">
    <location>
        <begin position="314"/>
        <end position="341"/>
    </location>
</feature>
<comment type="subcellular location">
    <subcellularLocation>
        <location evidence="1">Membrane</location>
        <topology evidence="1">Multi-pass membrane protein</topology>
    </subcellularLocation>
</comment>
<evidence type="ECO:0000256" key="3">
    <source>
        <dbReference type="ARBA" id="ARBA00022989"/>
    </source>
</evidence>
<feature type="transmembrane region" description="Helical" evidence="7">
    <location>
        <begin position="76"/>
        <end position="99"/>
    </location>
</feature>
<evidence type="ECO:0000313" key="10">
    <source>
        <dbReference type="Proteomes" id="UP001280581"/>
    </source>
</evidence>
<feature type="transmembrane region" description="Helical" evidence="7">
    <location>
        <begin position="153"/>
        <end position="172"/>
    </location>
</feature>
<reference evidence="9 10" key="1">
    <citation type="submission" date="2021-02" db="EMBL/GenBank/DDBJ databases">
        <title>Genome assembly of Pseudopithomyces chartarum.</title>
        <authorList>
            <person name="Jauregui R."/>
            <person name="Singh J."/>
            <person name="Voisey C."/>
        </authorList>
    </citation>
    <scope>NUCLEOTIDE SEQUENCE [LARGE SCALE GENOMIC DNA]</scope>
    <source>
        <strain evidence="9 10">AGR01</strain>
    </source>
</reference>
<evidence type="ECO:0000256" key="7">
    <source>
        <dbReference type="SAM" id="Phobius"/>
    </source>
</evidence>
<dbReference type="PANTHER" id="PTHR33048:SF124">
    <property type="entry name" value="INTEGRAL MEMBRANE PROTEIN"/>
    <property type="match status" value="1"/>
</dbReference>
<feature type="transmembrane region" description="Helical" evidence="7">
    <location>
        <begin position="44"/>
        <end position="64"/>
    </location>
</feature>
<dbReference type="EMBL" id="WVTA01000001">
    <property type="protein sequence ID" value="KAK3217385.1"/>
    <property type="molecule type" value="Genomic_DNA"/>
</dbReference>
<gene>
    <name evidence="9" type="ORF">GRF29_1g2885396</name>
</gene>
<protein>
    <recommendedName>
        <fullName evidence="8">Rhodopsin domain-containing protein</fullName>
    </recommendedName>
</protein>
<dbReference type="AlphaFoldDB" id="A0AAN6RL88"/>
<evidence type="ECO:0000256" key="4">
    <source>
        <dbReference type="ARBA" id="ARBA00023136"/>
    </source>
</evidence>
<sequence length="422" mass="47218">MSETPSRPLVARQSVDNGIMFLADPPEGQQRYFGSARPNLHGELAATAISVTILAALTVALRIFTRIAITKTGLAADDYMVLVAMAFSIVLLGMNFQHMAMGLGYHFWDIPMTDYMVPFQVYTLAGTMVYSLSLAFSKISILFLYLRLSTVRWFRILVWILLGIVISYAVIYNLMSLFGCKPIAATWDLSLAPTAKCLDQLTKYEALSILNIIIDIFELVLPIPIVVPLQMSNRQKVSVCLMFATGIFVCAVAIKRTLLLKPLMTSTDYTWAAVEQFQWCFVEVNAGILCATVPALKPFFARYLPGLINSKLRSSDRSKNKEGYNNSGYNTIEKDSHQRSRTKKDLYELTVLDDDISSNKTMQTPVASDDETRLWSGTTRANATSNVGRPQVAHIHRPSLGRDSQGRRIYVTSETTVEFNER</sequence>
<feature type="transmembrane region" description="Helical" evidence="7">
    <location>
        <begin position="239"/>
        <end position="258"/>
    </location>
</feature>